<gene>
    <name evidence="1" type="ORF">GYMLUDRAFT_778862</name>
</gene>
<protein>
    <submittedName>
        <fullName evidence="1">Uncharacterized protein</fullName>
    </submittedName>
</protein>
<dbReference type="Proteomes" id="UP000053593">
    <property type="component" value="Unassembled WGS sequence"/>
</dbReference>
<dbReference type="OrthoDB" id="2896950at2759"/>
<proteinExistence type="predicted"/>
<evidence type="ECO:0000313" key="1">
    <source>
        <dbReference type="EMBL" id="KIK56580.1"/>
    </source>
</evidence>
<accession>A0A0D0B0K8</accession>
<sequence>MSAKPVISLKEKSPHVRLAGLTPEQHLNAVSEIWDDALPTWKADRCPVAIDGIKTPAKYWLRVFPFTTSKQAHSAFRTQWHKWELLMNGLQNHGFSSKGFWATFRDSNTSFTLTIAGPNSNCVLAMSIDSEVLATRVLRPHVPIARLSPRMANWRRGMKYRVPTDITG</sequence>
<reference evidence="1 2" key="1">
    <citation type="submission" date="2014-04" db="EMBL/GenBank/DDBJ databases">
        <title>Evolutionary Origins and Diversification of the Mycorrhizal Mutualists.</title>
        <authorList>
            <consortium name="DOE Joint Genome Institute"/>
            <consortium name="Mycorrhizal Genomics Consortium"/>
            <person name="Kohler A."/>
            <person name="Kuo A."/>
            <person name="Nagy L.G."/>
            <person name="Floudas D."/>
            <person name="Copeland A."/>
            <person name="Barry K.W."/>
            <person name="Cichocki N."/>
            <person name="Veneault-Fourrey C."/>
            <person name="LaButti K."/>
            <person name="Lindquist E.A."/>
            <person name="Lipzen A."/>
            <person name="Lundell T."/>
            <person name="Morin E."/>
            <person name="Murat C."/>
            <person name="Riley R."/>
            <person name="Ohm R."/>
            <person name="Sun H."/>
            <person name="Tunlid A."/>
            <person name="Henrissat B."/>
            <person name="Grigoriev I.V."/>
            <person name="Hibbett D.S."/>
            <person name="Martin F."/>
        </authorList>
    </citation>
    <scope>NUCLEOTIDE SEQUENCE [LARGE SCALE GENOMIC DNA]</scope>
    <source>
        <strain evidence="1 2">FD-317 M1</strain>
    </source>
</reference>
<dbReference type="EMBL" id="KN834796">
    <property type="protein sequence ID" value="KIK56580.1"/>
    <property type="molecule type" value="Genomic_DNA"/>
</dbReference>
<name>A0A0D0B0K8_9AGAR</name>
<organism evidence="1 2">
    <name type="scientific">Collybiopsis luxurians FD-317 M1</name>
    <dbReference type="NCBI Taxonomy" id="944289"/>
    <lineage>
        <taxon>Eukaryota</taxon>
        <taxon>Fungi</taxon>
        <taxon>Dikarya</taxon>
        <taxon>Basidiomycota</taxon>
        <taxon>Agaricomycotina</taxon>
        <taxon>Agaricomycetes</taxon>
        <taxon>Agaricomycetidae</taxon>
        <taxon>Agaricales</taxon>
        <taxon>Marasmiineae</taxon>
        <taxon>Omphalotaceae</taxon>
        <taxon>Collybiopsis</taxon>
        <taxon>Collybiopsis luxurians</taxon>
    </lineage>
</organism>
<dbReference type="HOGENOM" id="CLU_1586675_0_0_1"/>
<evidence type="ECO:0000313" key="2">
    <source>
        <dbReference type="Proteomes" id="UP000053593"/>
    </source>
</evidence>
<keyword evidence="2" id="KW-1185">Reference proteome</keyword>
<dbReference type="AlphaFoldDB" id="A0A0D0B0K8"/>